<dbReference type="STRING" id="4577.A0A1D6Q1Z0"/>
<name>A0A1D6Q1Z0_MAIZE</name>
<accession>A0A1D6Q1Z0</accession>
<dbReference type="AlphaFoldDB" id="A0A1D6Q1Z0"/>
<dbReference type="Gene3D" id="3.20.20.80">
    <property type="entry name" value="Glycosidases"/>
    <property type="match status" value="1"/>
</dbReference>
<gene>
    <name evidence="1" type="ORF">ZEAMMB73_Zm00001d050508</name>
</gene>
<protein>
    <submittedName>
        <fullName evidence="1">Isoamylase 1 chloroplastic</fullName>
    </submittedName>
</protein>
<reference evidence="1" key="1">
    <citation type="submission" date="2015-12" db="EMBL/GenBank/DDBJ databases">
        <title>Update maize B73 reference genome by single molecule sequencing technologies.</title>
        <authorList>
            <consortium name="Maize Genome Sequencing Project"/>
            <person name="Ware D."/>
        </authorList>
    </citation>
    <scope>NUCLEOTIDE SEQUENCE</scope>
    <source>
        <tissue evidence="1">Seedling</tissue>
    </source>
</reference>
<proteinExistence type="predicted"/>
<organism evidence="1">
    <name type="scientific">Zea mays</name>
    <name type="common">Maize</name>
    <dbReference type="NCBI Taxonomy" id="4577"/>
    <lineage>
        <taxon>Eukaryota</taxon>
        <taxon>Viridiplantae</taxon>
        <taxon>Streptophyta</taxon>
        <taxon>Embryophyta</taxon>
        <taxon>Tracheophyta</taxon>
        <taxon>Spermatophyta</taxon>
        <taxon>Magnoliopsida</taxon>
        <taxon>Liliopsida</taxon>
        <taxon>Poales</taxon>
        <taxon>Poaceae</taxon>
        <taxon>PACMAD clade</taxon>
        <taxon>Panicoideae</taxon>
        <taxon>Andropogonodae</taxon>
        <taxon>Andropogoneae</taxon>
        <taxon>Tripsacinae</taxon>
        <taxon>Zea</taxon>
    </lineage>
</organism>
<dbReference type="EMBL" id="CM000780">
    <property type="protein sequence ID" value="AQK52631.1"/>
    <property type="molecule type" value="Genomic_DNA"/>
</dbReference>
<evidence type="ECO:0000313" key="1">
    <source>
        <dbReference type="EMBL" id="AQK52631.1"/>
    </source>
</evidence>
<dbReference type="InParanoid" id="A0A1D6Q1Z0"/>
<dbReference type="SMR" id="A0A1D6Q1Z0"/>
<sequence length="79" mass="9064">MAATEQLKELGEKLQAVAPAPADELAKLLELIAEAWDAGGLYQVGQFPHWNVWSEWNGKVRYLKRLESLFATWYFLNNK</sequence>